<accession>A0A1B6CXH8</accession>
<dbReference type="FunFam" id="3.40.30.10:FF:000034">
    <property type="entry name" value="glutathione S-transferase 1"/>
    <property type="match status" value="1"/>
</dbReference>
<dbReference type="InterPro" id="IPR004045">
    <property type="entry name" value="Glutathione_S-Trfase_N"/>
</dbReference>
<dbReference type="GO" id="GO:0004364">
    <property type="term" value="F:glutathione transferase activity"/>
    <property type="evidence" value="ECO:0007669"/>
    <property type="project" value="TreeGrafter"/>
</dbReference>
<dbReference type="InterPro" id="IPR040079">
    <property type="entry name" value="Glutathione_S-Trfase"/>
</dbReference>
<evidence type="ECO:0000256" key="1">
    <source>
        <dbReference type="ARBA" id="ARBA00011738"/>
    </source>
</evidence>
<dbReference type="PROSITE" id="PS50405">
    <property type="entry name" value="GST_CTER"/>
    <property type="match status" value="1"/>
</dbReference>
<organism evidence="4">
    <name type="scientific">Clastoptera arizonana</name>
    <name type="common">Arizona spittle bug</name>
    <dbReference type="NCBI Taxonomy" id="38151"/>
    <lineage>
        <taxon>Eukaryota</taxon>
        <taxon>Metazoa</taxon>
        <taxon>Ecdysozoa</taxon>
        <taxon>Arthropoda</taxon>
        <taxon>Hexapoda</taxon>
        <taxon>Insecta</taxon>
        <taxon>Pterygota</taxon>
        <taxon>Neoptera</taxon>
        <taxon>Paraneoptera</taxon>
        <taxon>Hemiptera</taxon>
        <taxon>Auchenorrhyncha</taxon>
        <taxon>Cercopoidea</taxon>
        <taxon>Clastopteridae</taxon>
        <taxon>Clastoptera</taxon>
    </lineage>
</organism>
<dbReference type="AlphaFoldDB" id="A0A1B6CXH8"/>
<dbReference type="Gene3D" id="1.20.1050.10">
    <property type="match status" value="1"/>
</dbReference>
<dbReference type="PANTHER" id="PTHR43969">
    <property type="entry name" value="GLUTATHIONE S TRANSFERASE D10, ISOFORM A-RELATED"/>
    <property type="match status" value="1"/>
</dbReference>
<dbReference type="CDD" id="cd03177">
    <property type="entry name" value="GST_C_Delta_Epsilon"/>
    <property type="match status" value="1"/>
</dbReference>
<proteinExistence type="predicted"/>
<dbReference type="CDD" id="cd03045">
    <property type="entry name" value="GST_N_Delta_Epsilon"/>
    <property type="match status" value="1"/>
</dbReference>
<dbReference type="Gene3D" id="3.40.30.10">
    <property type="entry name" value="Glutaredoxin"/>
    <property type="match status" value="1"/>
</dbReference>
<dbReference type="GO" id="GO:0006749">
    <property type="term" value="P:glutathione metabolic process"/>
    <property type="evidence" value="ECO:0007669"/>
    <property type="project" value="TreeGrafter"/>
</dbReference>
<gene>
    <name evidence="4" type="ORF">g.9511</name>
</gene>
<reference evidence="4" key="1">
    <citation type="submission" date="2015-12" db="EMBL/GenBank/DDBJ databases">
        <title>De novo transcriptome assembly of four potential Pierce s Disease insect vectors from Arizona vineyards.</title>
        <authorList>
            <person name="Tassone E.E."/>
        </authorList>
    </citation>
    <scope>NUCLEOTIDE SEQUENCE</scope>
</reference>
<comment type="subunit">
    <text evidence="1">Homodimer.</text>
</comment>
<evidence type="ECO:0000313" key="4">
    <source>
        <dbReference type="EMBL" id="JAS18118.1"/>
    </source>
</evidence>
<dbReference type="EMBL" id="GEDC01019180">
    <property type="protein sequence ID" value="JAS18118.1"/>
    <property type="molecule type" value="Transcribed_RNA"/>
</dbReference>
<dbReference type="InterPro" id="IPR004046">
    <property type="entry name" value="GST_C"/>
</dbReference>
<evidence type="ECO:0008006" key="5">
    <source>
        <dbReference type="Google" id="ProtNLM"/>
    </source>
</evidence>
<dbReference type="InterPro" id="IPR010987">
    <property type="entry name" value="Glutathione-S-Trfase_C-like"/>
</dbReference>
<dbReference type="FunFam" id="1.20.1050.10:FF:000007">
    <property type="entry name" value="Glutathione S-transferase 1-1"/>
    <property type="match status" value="1"/>
</dbReference>
<dbReference type="Pfam" id="PF00043">
    <property type="entry name" value="GST_C"/>
    <property type="match status" value="1"/>
</dbReference>
<dbReference type="InterPro" id="IPR036249">
    <property type="entry name" value="Thioredoxin-like_sf"/>
</dbReference>
<dbReference type="PANTHER" id="PTHR43969:SF9">
    <property type="entry name" value="GLUTATHIONE S TRANSFERASE D10, ISOFORM A-RELATED"/>
    <property type="match status" value="1"/>
</dbReference>
<feature type="non-terminal residue" evidence="4">
    <location>
        <position position="1"/>
    </location>
</feature>
<dbReference type="SUPFAM" id="SSF52833">
    <property type="entry name" value="Thioredoxin-like"/>
    <property type="match status" value="1"/>
</dbReference>
<dbReference type="PROSITE" id="PS50404">
    <property type="entry name" value="GST_NTER"/>
    <property type="match status" value="1"/>
</dbReference>
<sequence>LNSNQNSYLYITLVMAVDLFYHPRCTPCRAVMLTGRALDLILQLEYVDIDLQEQMKENFLKLNPQHTVPLINDEGFILSESRAIMCYLADKYCREDNRRLYPKDLQTRAMVDQRLNFDMCTLYERYTDYYFPVIYEKKRFDNEKKKRLDEAFKWLDMYLDRVNPWVAGDDMTLADLSIICTVSTVEALGYDLIPYPFVTKWFNMAKDEIPGYYEFNQPGVDEMKEFAKKYIEYKR</sequence>
<evidence type="ECO:0000259" key="3">
    <source>
        <dbReference type="PROSITE" id="PS50405"/>
    </source>
</evidence>
<feature type="domain" description="GST N-terminal" evidence="2">
    <location>
        <begin position="15"/>
        <end position="96"/>
    </location>
</feature>
<evidence type="ECO:0000259" key="2">
    <source>
        <dbReference type="PROSITE" id="PS50404"/>
    </source>
</evidence>
<dbReference type="SFLD" id="SFLDS00019">
    <property type="entry name" value="Glutathione_Transferase_(cytos"/>
    <property type="match status" value="1"/>
</dbReference>
<dbReference type="SFLD" id="SFLDG00358">
    <property type="entry name" value="Main_(cytGST)"/>
    <property type="match status" value="1"/>
</dbReference>
<dbReference type="Pfam" id="PF13417">
    <property type="entry name" value="GST_N_3"/>
    <property type="match status" value="1"/>
</dbReference>
<dbReference type="SUPFAM" id="SSF47616">
    <property type="entry name" value="GST C-terminal domain-like"/>
    <property type="match status" value="1"/>
</dbReference>
<protein>
    <recommendedName>
        <fullName evidence="5">Glutathione S-transferase</fullName>
    </recommendedName>
</protein>
<dbReference type="InterPro" id="IPR036282">
    <property type="entry name" value="Glutathione-S-Trfase_C_sf"/>
</dbReference>
<name>A0A1B6CXH8_9HEMI</name>
<feature type="domain" description="GST C-terminal" evidence="3">
    <location>
        <begin position="104"/>
        <end position="231"/>
    </location>
</feature>